<evidence type="ECO:0000313" key="1">
    <source>
        <dbReference type="EMBL" id="KAI0030322.1"/>
    </source>
</evidence>
<dbReference type="Proteomes" id="UP000814128">
    <property type="component" value="Unassembled WGS sequence"/>
</dbReference>
<reference evidence="1" key="2">
    <citation type="journal article" date="2022" name="New Phytol.">
        <title>Evolutionary transition to the ectomycorrhizal habit in the genomes of a hyperdiverse lineage of mushroom-forming fungi.</title>
        <authorList>
            <person name="Looney B."/>
            <person name="Miyauchi S."/>
            <person name="Morin E."/>
            <person name="Drula E."/>
            <person name="Courty P.E."/>
            <person name="Kohler A."/>
            <person name="Kuo A."/>
            <person name="LaButti K."/>
            <person name="Pangilinan J."/>
            <person name="Lipzen A."/>
            <person name="Riley R."/>
            <person name="Andreopoulos W."/>
            <person name="He G."/>
            <person name="Johnson J."/>
            <person name="Nolan M."/>
            <person name="Tritt A."/>
            <person name="Barry K.W."/>
            <person name="Grigoriev I.V."/>
            <person name="Nagy L.G."/>
            <person name="Hibbett D."/>
            <person name="Henrissat B."/>
            <person name="Matheny P.B."/>
            <person name="Labbe J."/>
            <person name="Martin F.M."/>
        </authorList>
    </citation>
    <scope>NUCLEOTIDE SEQUENCE</scope>
    <source>
        <strain evidence="1">EC-137</strain>
    </source>
</reference>
<feature type="non-terminal residue" evidence="1">
    <location>
        <position position="1"/>
    </location>
</feature>
<sequence>EEWTAVLKLATRWSFASIRSLAIRNLEELVSPIDRLALARTYSIEDWVDTAIGDIIARKEALSLTEAKTMSYEDLALITAIR</sequence>
<accession>A0ACB8QF88</accession>
<feature type="non-terminal residue" evidence="1">
    <location>
        <position position="82"/>
    </location>
</feature>
<protein>
    <submittedName>
        <fullName evidence="1">Uncharacterized protein</fullName>
    </submittedName>
</protein>
<comment type="caution">
    <text evidence="1">The sequence shown here is derived from an EMBL/GenBank/DDBJ whole genome shotgun (WGS) entry which is preliminary data.</text>
</comment>
<dbReference type="EMBL" id="MU273628">
    <property type="protein sequence ID" value="KAI0030322.1"/>
    <property type="molecule type" value="Genomic_DNA"/>
</dbReference>
<name>A0ACB8QF88_9AGAM</name>
<keyword evidence="2" id="KW-1185">Reference proteome</keyword>
<gene>
    <name evidence="1" type="ORF">K488DRAFT_19537</name>
</gene>
<organism evidence="1 2">
    <name type="scientific">Vararia minispora EC-137</name>
    <dbReference type="NCBI Taxonomy" id="1314806"/>
    <lineage>
        <taxon>Eukaryota</taxon>
        <taxon>Fungi</taxon>
        <taxon>Dikarya</taxon>
        <taxon>Basidiomycota</taxon>
        <taxon>Agaricomycotina</taxon>
        <taxon>Agaricomycetes</taxon>
        <taxon>Russulales</taxon>
        <taxon>Lachnocladiaceae</taxon>
        <taxon>Vararia</taxon>
    </lineage>
</organism>
<proteinExistence type="predicted"/>
<evidence type="ECO:0000313" key="2">
    <source>
        <dbReference type="Proteomes" id="UP000814128"/>
    </source>
</evidence>
<reference evidence="1" key="1">
    <citation type="submission" date="2021-02" db="EMBL/GenBank/DDBJ databases">
        <authorList>
            <consortium name="DOE Joint Genome Institute"/>
            <person name="Ahrendt S."/>
            <person name="Looney B.P."/>
            <person name="Miyauchi S."/>
            <person name="Morin E."/>
            <person name="Drula E."/>
            <person name="Courty P.E."/>
            <person name="Chicoki N."/>
            <person name="Fauchery L."/>
            <person name="Kohler A."/>
            <person name="Kuo A."/>
            <person name="Labutti K."/>
            <person name="Pangilinan J."/>
            <person name="Lipzen A."/>
            <person name="Riley R."/>
            <person name="Andreopoulos W."/>
            <person name="He G."/>
            <person name="Johnson J."/>
            <person name="Barry K.W."/>
            <person name="Grigoriev I.V."/>
            <person name="Nagy L."/>
            <person name="Hibbett D."/>
            <person name="Henrissat B."/>
            <person name="Matheny P.B."/>
            <person name="Labbe J."/>
            <person name="Martin F."/>
        </authorList>
    </citation>
    <scope>NUCLEOTIDE SEQUENCE</scope>
    <source>
        <strain evidence="1">EC-137</strain>
    </source>
</reference>